<feature type="active site" description="Nucleophile" evidence="7">
    <location>
        <position position="97"/>
    </location>
</feature>
<dbReference type="SUPFAM" id="SSF54001">
    <property type="entry name" value="Cysteine proteinases"/>
    <property type="match status" value="1"/>
</dbReference>
<evidence type="ECO:0000256" key="8">
    <source>
        <dbReference type="RuleBase" id="RU361215"/>
    </source>
</evidence>
<dbReference type="InterPro" id="IPR036959">
    <property type="entry name" value="Peptidase_C12_UCH_sf"/>
</dbReference>
<keyword evidence="11" id="KW-1185">Reference proteome</keyword>
<evidence type="ECO:0000256" key="4">
    <source>
        <dbReference type="ARBA" id="ARBA00022786"/>
    </source>
</evidence>
<dbReference type="PROSITE" id="PS52048">
    <property type="entry name" value="UCH_DOMAIN"/>
    <property type="match status" value="1"/>
</dbReference>
<evidence type="ECO:0000256" key="7">
    <source>
        <dbReference type="PROSITE-ProRule" id="PRU01393"/>
    </source>
</evidence>
<keyword evidence="4 7" id="KW-0833">Ubl conjugation pathway</keyword>
<evidence type="ECO:0000256" key="5">
    <source>
        <dbReference type="ARBA" id="ARBA00022801"/>
    </source>
</evidence>
<keyword evidence="3 7" id="KW-0645">Protease</keyword>
<evidence type="ECO:0000313" key="11">
    <source>
        <dbReference type="Proteomes" id="UP000031737"/>
    </source>
</evidence>
<feature type="active site" description="Proton donor" evidence="7">
    <location>
        <position position="172"/>
    </location>
</feature>
<dbReference type="GO" id="GO:0006511">
    <property type="term" value="P:ubiquitin-dependent protein catabolic process"/>
    <property type="evidence" value="ECO:0007669"/>
    <property type="project" value="UniProtKB-UniRule"/>
</dbReference>
<evidence type="ECO:0000313" key="10">
    <source>
        <dbReference type="EMBL" id="ESL08261.1"/>
    </source>
</evidence>
<feature type="site" description="Important for enzyme activity" evidence="7">
    <location>
        <position position="187"/>
    </location>
</feature>
<sequence>MSKCWLPIESNPDVMNAYLESLGVINPKVEFCDVYGIDPEMLDFVPRPVRAMILLYPISPEMDAGDVKEREMRAAEIMELLDKNELFFSRQTVENACGTMAILHAVMNNLEYVGELRKDSPLDYLRRVGLQQTPEERAALIEAHSELDQAHMDASVGGVTPNQPIDAQIDLHFTCFVHANGKCVELDGRKPCPLSHAACVDNEGFVRAAAEAIQAKMLRDTDSFRFNILALVHKSE</sequence>
<reference evidence="10 11" key="1">
    <citation type="submission" date="2013-07" db="EMBL/GenBank/DDBJ databases">
        <authorList>
            <person name="Stoco P.H."/>
            <person name="Wagner G."/>
            <person name="Gerber A."/>
            <person name="Zaha A."/>
            <person name="Thompson C."/>
            <person name="Bartholomeu D.C."/>
            <person name="Luckemeyer D.D."/>
            <person name="Bahia D."/>
            <person name="Loreto E."/>
            <person name="Prestes E.B."/>
            <person name="Lima F.M."/>
            <person name="Rodrigues-Luiz G."/>
            <person name="Vallejo G.A."/>
            <person name="Filho J.F."/>
            <person name="Monteiro K.M."/>
            <person name="Tyler K.M."/>
            <person name="de Almeida L.G."/>
            <person name="Ortiz M.F."/>
            <person name="Siervo M.A."/>
            <person name="de Moraes M.H."/>
            <person name="Cunha O.L."/>
            <person name="Mendonca-Neto R."/>
            <person name="Silva R."/>
            <person name="Teixeira S.M."/>
            <person name="Murta S.M."/>
            <person name="Sincero T.C."/>
            <person name="Mendes T.A."/>
            <person name="Urmenyi T.P."/>
            <person name="Silva V.G."/>
            <person name="da Rocha W.D."/>
            <person name="Andersson B."/>
            <person name="Romanha A.J."/>
            <person name="Steindel M."/>
            <person name="de Vasconcelos A.T."/>
            <person name="Grisard E.C."/>
        </authorList>
    </citation>
    <scope>NUCLEOTIDE SEQUENCE [LARGE SCALE GENOMIC DNA]</scope>
    <source>
        <strain evidence="10 11">SC58</strain>
    </source>
</reference>
<accession>A0A061J2A8</accession>
<proteinExistence type="inferred from homology"/>
<dbReference type="Pfam" id="PF01088">
    <property type="entry name" value="Peptidase_C12"/>
    <property type="match status" value="1"/>
</dbReference>
<dbReference type="GO" id="GO:0004843">
    <property type="term" value="F:cysteine-type deubiquitinase activity"/>
    <property type="evidence" value="ECO:0007669"/>
    <property type="project" value="UniProtKB-UniRule"/>
</dbReference>
<evidence type="ECO:0000256" key="6">
    <source>
        <dbReference type="ARBA" id="ARBA00022807"/>
    </source>
</evidence>
<dbReference type="PANTHER" id="PTHR10589">
    <property type="entry name" value="UBIQUITIN CARBOXYL-TERMINAL HYDROLASE"/>
    <property type="match status" value="1"/>
</dbReference>
<gene>
    <name evidence="10" type="ORF">TRSC58_04039</name>
</gene>
<dbReference type="PANTHER" id="PTHR10589:SF17">
    <property type="entry name" value="UBIQUITIN CARBOXYL-TERMINAL HYDROLASE"/>
    <property type="match status" value="1"/>
</dbReference>
<dbReference type="OrthoDB" id="427186at2759"/>
<dbReference type="CDD" id="cd09616">
    <property type="entry name" value="Peptidase_C12_UCH_L1_L3"/>
    <property type="match status" value="1"/>
</dbReference>
<feature type="site" description="Transition state stabilizer" evidence="7">
    <location>
        <position position="91"/>
    </location>
</feature>
<dbReference type="EMBL" id="AUPL01004039">
    <property type="protein sequence ID" value="ESL08261.1"/>
    <property type="molecule type" value="Genomic_DNA"/>
</dbReference>
<dbReference type="GO" id="GO:0016579">
    <property type="term" value="P:protein deubiquitination"/>
    <property type="evidence" value="ECO:0007669"/>
    <property type="project" value="TreeGrafter"/>
</dbReference>
<comment type="caution">
    <text evidence="10">The sequence shown here is derived from an EMBL/GenBank/DDBJ whole genome shotgun (WGS) entry which is preliminary data.</text>
</comment>
<evidence type="ECO:0000256" key="1">
    <source>
        <dbReference type="ARBA" id="ARBA00000707"/>
    </source>
</evidence>
<dbReference type="EC" id="3.4.19.12" evidence="8"/>
<name>A0A061J2A8_TRYRA</name>
<dbReference type="PRINTS" id="PR00707">
    <property type="entry name" value="UBCTHYDRLASE"/>
</dbReference>
<dbReference type="InterPro" id="IPR038765">
    <property type="entry name" value="Papain-like_cys_pep_sf"/>
</dbReference>
<feature type="domain" description="UCH catalytic" evidence="9">
    <location>
        <begin position="4"/>
        <end position="233"/>
    </location>
</feature>
<keyword evidence="5 7" id="KW-0378">Hydrolase</keyword>
<comment type="similarity">
    <text evidence="2 7 8">Belongs to the peptidase C12 family.</text>
</comment>
<evidence type="ECO:0000259" key="9">
    <source>
        <dbReference type="PROSITE" id="PS52048"/>
    </source>
</evidence>
<keyword evidence="6 7" id="KW-0788">Thiol protease</keyword>
<dbReference type="AlphaFoldDB" id="A0A061J2A8"/>
<dbReference type="Gene3D" id="3.40.532.10">
    <property type="entry name" value="Peptidase C12, ubiquitin carboxyl-terminal hydrolase"/>
    <property type="match status" value="1"/>
</dbReference>
<protein>
    <recommendedName>
        <fullName evidence="8">Ubiquitin carboxyl-terminal hydrolase</fullName>
        <ecNumber evidence="8">3.4.19.12</ecNumber>
    </recommendedName>
</protein>
<dbReference type="VEuPathDB" id="TriTrypDB:TRSC58_04039"/>
<dbReference type="GO" id="GO:0005737">
    <property type="term" value="C:cytoplasm"/>
    <property type="evidence" value="ECO:0007669"/>
    <property type="project" value="TreeGrafter"/>
</dbReference>
<evidence type="ECO:0000256" key="3">
    <source>
        <dbReference type="ARBA" id="ARBA00022670"/>
    </source>
</evidence>
<dbReference type="FunFam" id="3.40.532.10:FF:000006">
    <property type="entry name" value="Ubiquitin carboxyl-terminal hydrolase"/>
    <property type="match status" value="1"/>
</dbReference>
<organism evidence="10 11">
    <name type="scientific">Trypanosoma rangeli SC58</name>
    <dbReference type="NCBI Taxonomy" id="429131"/>
    <lineage>
        <taxon>Eukaryota</taxon>
        <taxon>Discoba</taxon>
        <taxon>Euglenozoa</taxon>
        <taxon>Kinetoplastea</taxon>
        <taxon>Metakinetoplastina</taxon>
        <taxon>Trypanosomatida</taxon>
        <taxon>Trypanosomatidae</taxon>
        <taxon>Trypanosoma</taxon>
        <taxon>Herpetosoma</taxon>
    </lineage>
</organism>
<dbReference type="InterPro" id="IPR001578">
    <property type="entry name" value="Peptidase_C12_UCH"/>
</dbReference>
<evidence type="ECO:0000256" key="2">
    <source>
        <dbReference type="ARBA" id="ARBA00009326"/>
    </source>
</evidence>
<comment type="catalytic activity">
    <reaction evidence="1 7 8">
        <text>Thiol-dependent hydrolysis of ester, thioester, amide, peptide and isopeptide bonds formed by the C-terminal Gly of ubiquitin (a 76-residue protein attached to proteins as an intracellular targeting signal).</text>
        <dbReference type="EC" id="3.4.19.12"/>
    </reaction>
</comment>
<dbReference type="Proteomes" id="UP000031737">
    <property type="component" value="Unassembled WGS sequence"/>
</dbReference>